<evidence type="ECO:0000256" key="1">
    <source>
        <dbReference type="SAM" id="SignalP"/>
    </source>
</evidence>
<dbReference type="GO" id="GO:0017147">
    <property type="term" value="F:Wnt-protein binding"/>
    <property type="evidence" value="ECO:0007669"/>
    <property type="project" value="TreeGrafter"/>
</dbReference>
<dbReference type="PANTHER" id="PTHR46513:SF13">
    <property type="entry name" value="EGF-LIKE DOMAIN-CONTAINING PROTEIN"/>
    <property type="match status" value="1"/>
</dbReference>
<accession>A0A2D0N0E0</accession>
<reference evidence="2 3" key="1">
    <citation type="submission" date="2017-10" db="EMBL/GenBank/DDBJ databases">
        <title>The draft genome sequence of Lewinella nigricans NBRC 102662.</title>
        <authorList>
            <person name="Wang K."/>
        </authorList>
    </citation>
    <scope>NUCLEOTIDE SEQUENCE [LARGE SCALE GENOMIC DNA]</scope>
    <source>
        <strain evidence="2 3">NBRC 102662</strain>
    </source>
</reference>
<protein>
    <recommendedName>
        <fullName evidence="4">DUF5050 domain-containing protein</fullName>
    </recommendedName>
</protein>
<dbReference type="Gene3D" id="2.120.10.30">
    <property type="entry name" value="TolB, C-terminal domain"/>
    <property type="match status" value="3"/>
</dbReference>
<dbReference type="SUPFAM" id="SSF63829">
    <property type="entry name" value="Calcium-dependent phosphotriesterase"/>
    <property type="match status" value="1"/>
</dbReference>
<dbReference type="InterPro" id="IPR000033">
    <property type="entry name" value="LDLR_classB_rpt"/>
</dbReference>
<organism evidence="2 3">
    <name type="scientific">Flavilitoribacter nigricans (strain ATCC 23147 / DSM 23189 / NBRC 102662 / NCIMB 1420 / SS-2)</name>
    <name type="common">Lewinella nigricans</name>
    <dbReference type="NCBI Taxonomy" id="1122177"/>
    <lineage>
        <taxon>Bacteria</taxon>
        <taxon>Pseudomonadati</taxon>
        <taxon>Bacteroidota</taxon>
        <taxon>Saprospiria</taxon>
        <taxon>Saprospirales</taxon>
        <taxon>Lewinellaceae</taxon>
        <taxon>Flavilitoribacter</taxon>
    </lineage>
</organism>
<dbReference type="PANTHER" id="PTHR46513">
    <property type="entry name" value="VITELLOGENIN RECEPTOR-LIKE PROTEIN-RELATED-RELATED"/>
    <property type="match status" value="1"/>
</dbReference>
<keyword evidence="3" id="KW-1185">Reference proteome</keyword>
<dbReference type="Proteomes" id="UP000223913">
    <property type="component" value="Unassembled WGS sequence"/>
</dbReference>
<dbReference type="GO" id="GO:0005886">
    <property type="term" value="C:plasma membrane"/>
    <property type="evidence" value="ECO:0007669"/>
    <property type="project" value="TreeGrafter"/>
</dbReference>
<name>A0A2D0N0E0_FLAN2</name>
<dbReference type="EMBL" id="PDUD01000046">
    <property type="protein sequence ID" value="PHN01991.1"/>
    <property type="molecule type" value="Genomic_DNA"/>
</dbReference>
<dbReference type="OrthoDB" id="607469at2"/>
<feature type="signal peptide" evidence="1">
    <location>
        <begin position="1"/>
        <end position="29"/>
    </location>
</feature>
<keyword evidence="1" id="KW-0732">Signal</keyword>
<dbReference type="PROSITE" id="PS51120">
    <property type="entry name" value="LDLRB"/>
    <property type="match status" value="8"/>
</dbReference>
<evidence type="ECO:0000313" key="3">
    <source>
        <dbReference type="Proteomes" id="UP000223913"/>
    </source>
</evidence>
<dbReference type="InterPro" id="IPR011042">
    <property type="entry name" value="6-blade_b-propeller_TolB-like"/>
</dbReference>
<dbReference type="InterPro" id="IPR050778">
    <property type="entry name" value="Cueball_EGF_LRP_Nidogen"/>
</dbReference>
<gene>
    <name evidence="2" type="ORF">CRP01_34360</name>
</gene>
<proteinExistence type="predicted"/>
<dbReference type="SMART" id="SM00135">
    <property type="entry name" value="LY"/>
    <property type="match status" value="10"/>
</dbReference>
<dbReference type="GO" id="GO:0060070">
    <property type="term" value="P:canonical Wnt signaling pathway"/>
    <property type="evidence" value="ECO:0007669"/>
    <property type="project" value="TreeGrafter"/>
</dbReference>
<dbReference type="AlphaFoldDB" id="A0A2D0N0E0"/>
<sequence>MKSVIMRTARSIVLSVLLLLTIFSLPVHSQNSSTRQLYWSDVTENAIAKAGLDGSGQDPFLSSPVGDNAGIAVDSLNHQIFFASGASIKRARLDGNHIREVVRLSAGQPLNIALDIRGRKIYWTDSQNRKIQRANMDGSQVEDLITHDLSNRVDIELDLESGKMYWMDSGNRVLRRANLDGTQIETILDKQPESILFRPRDLVLDPRNKKIYWADWGLNKIQSVNFDGTQIEDVFSRQQDGSLRPIGLAFDAKEQTLYIAESFRIKQIDIASRNILAVIGNVSEANHVALDPTNRKLYWTSSGLDLVERATLDLSDREILIQSSTVHPIAVAVDERNQHIYWSEIQGKNRGIYRAHLDGSQQESLVSVRLGRVIGIAVDTLHDKIYWTNAGEGKIQRANLDGRDVEDVLQLDSFQPAGIAIDIRNNKIYWSANHSGSRSGCIFRADLDGNDMDTLVSMKNGLFGVALNGSLGRLYFTRLNGLYFVGLDGGNLKGPITPPGGGILRHLVVDEIGQRVYWTNQSNKIQSANLDGTQITDFVTTGLAKPSGIALGRENIQSKEEILVSDHTGRGYIQWTKNKSYILDGPVFIEAGDTLAIEAGTVIRGRSKYSALIVARGGYLKALGTPAHPIIFTTYQDDLDHQEDLPTFAGRWSGIAILGQARLNSLPEQSHLSSFPEDEVRARYGAQDLDEDGLFETYDDQDGSGVMRYVSIRFAGAELTDTPRQSALLLAGVGSNTEIDHIEVLYSDGDGVRILGGTVNTAYLVSAFCQNFAFVTNEGYCGSNQFWLSVQNHSVGASQHLGGTQPIDGYPFTAPAIYNATFIRLWRRNNAPALTFRDNGGGSYRNSIFLNYGTGIELELKLDGRESSYRRFLDHQLAFTNNIFWNAADLDANELFRLQVYHSTQPDDDFAATTAENLFAKHLELGGNAIENPQLINIKRSRRSLNFRPKSTAVFDLLAPLPPEDLFIQPAGFKGAFEPNAEELWIAGWTGLIKLALNIKGGIGID</sequence>
<dbReference type="GO" id="GO:0042813">
    <property type="term" value="F:Wnt receptor activity"/>
    <property type="evidence" value="ECO:0007669"/>
    <property type="project" value="TreeGrafter"/>
</dbReference>
<comment type="caution">
    <text evidence="2">The sequence shown here is derived from an EMBL/GenBank/DDBJ whole genome shotgun (WGS) entry which is preliminary data.</text>
</comment>
<evidence type="ECO:0000313" key="2">
    <source>
        <dbReference type="EMBL" id="PHN01991.1"/>
    </source>
</evidence>
<feature type="chain" id="PRO_5012361497" description="DUF5050 domain-containing protein" evidence="1">
    <location>
        <begin position="30"/>
        <end position="1006"/>
    </location>
</feature>
<evidence type="ECO:0008006" key="4">
    <source>
        <dbReference type="Google" id="ProtNLM"/>
    </source>
</evidence>
<dbReference type="Pfam" id="PF00058">
    <property type="entry name" value="Ldl_recept_b"/>
    <property type="match status" value="4"/>
</dbReference>
<dbReference type="SUPFAM" id="SSF101898">
    <property type="entry name" value="NHL repeat"/>
    <property type="match status" value="2"/>
</dbReference>